<dbReference type="SUPFAM" id="SSF52540">
    <property type="entry name" value="P-loop containing nucleoside triphosphate hydrolases"/>
    <property type="match status" value="1"/>
</dbReference>
<sequence>MFTLGRLQNTHALWSKFWSGITCMKKHLVNVHIPKSAGSALRANLATLFPTDDQGRTFVLGVSPNKEREYHDGLRQGFDATLPRLFDLSHRMISGHYRYRDIADILAPYRARLSLITFLRDPAWRTLSDYYYSISTKNPGAETFHATYPTFEHYMSNPGEMNKMSDFLRLDETETVQDVLLHAYRDFDFVGITEHFTQDLEFIANSLGQTIDTERRENENKNKDKMIEAYEKFAPILRDVLSEDYTLYEGVLEHRGLSN</sequence>
<dbReference type="Gene3D" id="3.40.50.300">
    <property type="entry name" value="P-loop containing nucleotide triphosphate hydrolases"/>
    <property type="match status" value="1"/>
</dbReference>
<organism evidence="1 2">
    <name type="scientific">Pelagimonas phthalicica</name>
    <dbReference type="NCBI Taxonomy" id="1037362"/>
    <lineage>
        <taxon>Bacteria</taxon>
        <taxon>Pseudomonadati</taxon>
        <taxon>Pseudomonadota</taxon>
        <taxon>Alphaproteobacteria</taxon>
        <taxon>Rhodobacterales</taxon>
        <taxon>Roseobacteraceae</taxon>
        <taxon>Pelagimonas</taxon>
    </lineage>
</organism>
<dbReference type="OrthoDB" id="288532at2"/>
<evidence type="ECO:0000313" key="1">
    <source>
        <dbReference type="EMBL" id="SMX27203.1"/>
    </source>
</evidence>
<proteinExistence type="predicted"/>
<protein>
    <submittedName>
        <fullName evidence="1">Sulfotransferase family protein</fullName>
    </submittedName>
</protein>
<keyword evidence="2" id="KW-1185">Reference proteome</keyword>
<dbReference type="AlphaFoldDB" id="A0A238JA22"/>
<accession>A0A238JA22</accession>
<dbReference type="InterPro" id="IPR027417">
    <property type="entry name" value="P-loop_NTPase"/>
</dbReference>
<dbReference type="InterPro" id="IPR005331">
    <property type="entry name" value="Sulfotransferase"/>
</dbReference>
<dbReference type="GO" id="GO:0008146">
    <property type="term" value="F:sulfotransferase activity"/>
    <property type="evidence" value="ECO:0007669"/>
    <property type="project" value="InterPro"/>
</dbReference>
<dbReference type="GO" id="GO:0016020">
    <property type="term" value="C:membrane"/>
    <property type="evidence" value="ECO:0007669"/>
    <property type="project" value="InterPro"/>
</dbReference>
<name>A0A238JA22_9RHOB</name>
<reference evidence="2" key="1">
    <citation type="submission" date="2017-05" db="EMBL/GenBank/DDBJ databases">
        <authorList>
            <person name="Rodrigo-Torres L."/>
            <person name="Arahal R. D."/>
            <person name="Lucena T."/>
        </authorList>
    </citation>
    <scope>NUCLEOTIDE SEQUENCE [LARGE SCALE GENOMIC DNA]</scope>
    <source>
        <strain evidence="2">CECT 8649</strain>
    </source>
</reference>
<dbReference type="Pfam" id="PF03567">
    <property type="entry name" value="Sulfotransfer_2"/>
    <property type="match status" value="1"/>
</dbReference>
<keyword evidence="1" id="KW-0808">Transferase</keyword>
<dbReference type="Proteomes" id="UP000225972">
    <property type="component" value="Unassembled WGS sequence"/>
</dbReference>
<evidence type="ECO:0000313" key="2">
    <source>
        <dbReference type="Proteomes" id="UP000225972"/>
    </source>
</evidence>
<gene>
    <name evidence="1" type="ORF">TRP8649_01305</name>
</gene>
<dbReference type="EMBL" id="FXXP01000001">
    <property type="protein sequence ID" value="SMX27203.1"/>
    <property type="molecule type" value="Genomic_DNA"/>
</dbReference>